<dbReference type="EMBL" id="JAAGOX010000011">
    <property type="protein sequence ID" value="NDW44663.1"/>
    <property type="molecule type" value="Genomic_DNA"/>
</dbReference>
<gene>
    <name evidence="2" type="ORF">G0P99_06815</name>
</gene>
<reference evidence="2" key="1">
    <citation type="submission" date="2020-02" db="EMBL/GenBank/DDBJ databases">
        <title>Delineation of the pyrene-degrading pathway in Roseobacter clade bacteria by genomic analysis.</title>
        <authorList>
            <person name="Zhou H."/>
            <person name="Wang H."/>
        </authorList>
    </citation>
    <scope>NUCLEOTIDE SEQUENCE</scope>
    <source>
        <strain evidence="2">PrR005</strain>
    </source>
</reference>
<comment type="caution">
    <text evidence="2">The sequence shown here is derived from an EMBL/GenBank/DDBJ whole genome shotgun (WGS) entry which is preliminary data.</text>
</comment>
<feature type="chain" id="PRO_5025374783" evidence="1">
    <location>
        <begin position="24"/>
        <end position="175"/>
    </location>
</feature>
<accession>A0A6B2NNW4</accession>
<keyword evidence="1" id="KW-0732">Signal</keyword>
<evidence type="ECO:0000256" key="1">
    <source>
        <dbReference type="SAM" id="SignalP"/>
    </source>
</evidence>
<evidence type="ECO:0000313" key="2">
    <source>
        <dbReference type="EMBL" id="NDW44663.1"/>
    </source>
</evidence>
<feature type="signal peptide" evidence="1">
    <location>
        <begin position="1"/>
        <end position="23"/>
    </location>
</feature>
<protein>
    <submittedName>
        <fullName evidence="2">Uncharacterized protein</fullName>
    </submittedName>
</protein>
<name>A0A6B2NNW4_9RHOB</name>
<dbReference type="RefSeq" id="WP_164128640.1">
    <property type="nucleotide sequence ID" value="NZ_JAAGOX010000011.1"/>
</dbReference>
<dbReference type="AlphaFoldDB" id="A0A6B2NNW4"/>
<proteinExistence type="predicted"/>
<organism evidence="2">
    <name type="scientific">Ruegeria sp. PrR005</name>
    <dbReference type="NCBI Taxonomy" id="2706882"/>
    <lineage>
        <taxon>Bacteria</taxon>
        <taxon>Pseudomonadati</taxon>
        <taxon>Pseudomonadota</taxon>
        <taxon>Alphaproteobacteria</taxon>
        <taxon>Rhodobacterales</taxon>
        <taxon>Roseobacteraceae</taxon>
        <taxon>Ruegeria</taxon>
    </lineage>
</organism>
<sequence length="175" mass="18654">MKATQMFGAFVAATTLFSAEVLASEVLPSSGDAFTAYSEVENWTIYSDATTGTCLAERADGEGNVLQMGLTKDHGYGYIGVFTTADVKIKSKQDVSIAIDGSVFTGESHGIKSKKLVGDYKGGYILANNPDFIKAIEEGHELVAFPQKTGAFVVDLSGTKRAIEETRKCNMETSG</sequence>